<keyword evidence="6 8" id="KW-0456">Lyase</keyword>
<reference evidence="11" key="1">
    <citation type="journal article" date="2019" name="Int. J. Syst. Evol. Microbiol.">
        <title>The Global Catalogue of Microorganisms (GCM) 10K type strain sequencing project: providing services to taxonomists for standard genome sequencing and annotation.</title>
        <authorList>
            <consortium name="The Broad Institute Genomics Platform"/>
            <consortium name="The Broad Institute Genome Sequencing Center for Infectious Disease"/>
            <person name="Wu L."/>
            <person name="Ma J."/>
        </authorList>
    </citation>
    <scope>NUCLEOTIDE SEQUENCE [LARGE SCALE GENOMIC DNA]</scope>
    <source>
        <strain evidence="11">KCTC 52640</strain>
    </source>
</reference>
<evidence type="ECO:0000313" key="10">
    <source>
        <dbReference type="EMBL" id="MFC3105630.1"/>
    </source>
</evidence>
<evidence type="ECO:0000256" key="5">
    <source>
        <dbReference type="ARBA" id="ARBA00023141"/>
    </source>
</evidence>
<dbReference type="PANTHER" id="PTHR43406:SF1">
    <property type="entry name" value="TRYPTOPHAN SYNTHASE ALPHA CHAIN, CHLOROPLASTIC"/>
    <property type="match status" value="1"/>
</dbReference>
<dbReference type="NCBIfam" id="TIGR00262">
    <property type="entry name" value="trpA"/>
    <property type="match status" value="1"/>
</dbReference>
<sequence>MSRLKQRFDSLAEAGRTALVPYLTAGDPHPDATVGFMHALVEAGADVIEVGVPFSDPMADGPVIQAACERALAHGTSLRGVLEMVAQFRQQDTETPVVLMGYLNPIDRFGLEDFAARAREVGVDGVLIVDMTAEEAPEIMPSLRAAELDAVCLVAPTTGENRLASVCANADGFIYYVSFKGVTGAASLDVSSIGANIERIRRFSELPVAVGFGVSTPQNAADVARVADAVVVGSALVRCVADLGNDLDATRDALRATLGAMRTAIDEQDTQAREARRA</sequence>
<evidence type="ECO:0000256" key="9">
    <source>
        <dbReference type="RuleBase" id="RU003662"/>
    </source>
</evidence>
<evidence type="ECO:0000313" key="11">
    <source>
        <dbReference type="Proteomes" id="UP001595462"/>
    </source>
</evidence>
<dbReference type="InterPro" id="IPR011060">
    <property type="entry name" value="RibuloseP-bd_barrel"/>
</dbReference>
<dbReference type="Gene3D" id="3.20.20.70">
    <property type="entry name" value="Aldolase class I"/>
    <property type="match status" value="1"/>
</dbReference>
<comment type="caution">
    <text evidence="10">The sequence shown here is derived from an EMBL/GenBank/DDBJ whole genome shotgun (WGS) entry which is preliminary data.</text>
</comment>
<dbReference type="Pfam" id="PF00290">
    <property type="entry name" value="Trp_syntA"/>
    <property type="match status" value="1"/>
</dbReference>
<dbReference type="EC" id="4.2.1.20" evidence="8"/>
<feature type="active site" description="Proton acceptor" evidence="8">
    <location>
        <position position="49"/>
    </location>
</feature>
<evidence type="ECO:0000256" key="2">
    <source>
        <dbReference type="ARBA" id="ARBA00011270"/>
    </source>
</evidence>
<comment type="catalytic activity">
    <reaction evidence="7 8">
        <text>(1S,2R)-1-C-(indol-3-yl)glycerol 3-phosphate + L-serine = D-glyceraldehyde 3-phosphate + L-tryptophan + H2O</text>
        <dbReference type="Rhea" id="RHEA:10532"/>
        <dbReference type="ChEBI" id="CHEBI:15377"/>
        <dbReference type="ChEBI" id="CHEBI:33384"/>
        <dbReference type="ChEBI" id="CHEBI:57912"/>
        <dbReference type="ChEBI" id="CHEBI:58866"/>
        <dbReference type="ChEBI" id="CHEBI:59776"/>
        <dbReference type="EC" id="4.2.1.20"/>
    </reaction>
</comment>
<keyword evidence="11" id="KW-1185">Reference proteome</keyword>
<dbReference type="RefSeq" id="WP_380691167.1">
    <property type="nucleotide sequence ID" value="NZ_JBHRSS010000008.1"/>
</dbReference>
<organism evidence="10 11">
    <name type="scientific">Salinisphaera aquimarina</name>
    <dbReference type="NCBI Taxonomy" id="2094031"/>
    <lineage>
        <taxon>Bacteria</taxon>
        <taxon>Pseudomonadati</taxon>
        <taxon>Pseudomonadota</taxon>
        <taxon>Gammaproteobacteria</taxon>
        <taxon>Salinisphaerales</taxon>
        <taxon>Salinisphaeraceae</taxon>
        <taxon>Salinisphaera</taxon>
    </lineage>
</organism>
<name>A0ABV7EW96_9GAMM</name>
<evidence type="ECO:0000256" key="7">
    <source>
        <dbReference type="ARBA" id="ARBA00049047"/>
    </source>
</evidence>
<dbReference type="HAMAP" id="MF_00131">
    <property type="entry name" value="Trp_synth_alpha"/>
    <property type="match status" value="1"/>
</dbReference>
<evidence type="ECO:0000256" key="8">
    <source>
        <dbReference type="HAMAP-Rule" id="MF_00131"/>
    </source>
</evidence>
<gene>
    <name evidence="8 10" type="primary">trpA</name>
    <name evidence="10" type="ORF">ACFOSU_17290</name>
</gene>
<dbReference type="CDD" id="cd04724">
    <property type="entry name" value="Tryptophan_synthase_alpha"/>
    <property type="match status" value="1"/>
</dbReference>
<dbReference type="Proteomes" id="UP001595462">
    <property type="component" value="Unassembled WGS sequence"/>
</dbReference>
<dbReference type="InterPro" id="IPR002028">
    <property type="entry name" value="Trp_synthase_suA"/>
</dbReference>
<comment type="pathway">
    <text evidence="1 8">Amino-acid biosynthesis; L-tryptophan biosynthesis; L-tryptophan from chorismate: step 5/5.</text>
</comment>
<dbReference type="EMBL" id="JBHRSS010000008">
    <property type="protein sequence ID" value="MFC3105630.1"/>
    <property type="molecule type" value="Genomic_DNA"/>
</dbReference>
<dbReference type="InterPro" id="IPR018204">
    <property type="entry name" value="Trp_synthase_alpha_AS"/>
</dbReference>
<proteinExistence type="inferred from homology"/>
<evidence type="ECO:0000256" key="1">
    <source>
        <dbReference type="ARBA" id="ARBA00004733"/>
    </source>
</evidence>
<dbReference type="GO" id="GO:0004834">
    <property type="term" value="F:tryptophan synthase activity"/>
    <property type="evidence" value="ECO:0007669"/>
    <property type="project" value="UniProtKB-EC"/>
</dbReference>
<accession>A0ABV7EW96</accession>
<comment type="subunit">
    <text evidence="2 8">Tetramer of two alpha and two beta chains.</text>
</comment>
<dbReference type="SUPFAM" id="SSF51366">
    <property type="entry name" value="Ribulose-phoshate binding barrel"/>
    <property type="match status" value="1"/>
</dbReference>
<evidence type="ECO:0000256" key="6">
    <source>
        <dbReference type="ARBA" id="ARBA00023239"/>
    </source>
</evidence>
<dbReference type="InterPro" id="IPR013785">
    <property type="entry name" value="Aldolase_TIM"/>
</dbReference>
<evidence type="ECO:0000256" key="4">
    <source>
        <dbReference type="ARBA" id="ARBA00022822"/>
    </source>
</evidence>
<dbReference type="PROSITE" id="PS00167">
    <property type="entry name" value="TRP_SYNTHASE_ALPHA"/>
    <property type="match status" value="1"/>
</dbReference>
<feature type="active site" description="Proton acceptor" evidence="8">
    <location>
        <position position="60"/>
    </location>
</feature>
<dbReference type="PANTHER" id="PTHR43406">
    <property type="entry name" value="TRYPTOPHAN SYNTHASE, ALPHA CHAIN"/>
    <property type="match status" value="1"/>
</dbReference>
<evidence type="ECO:0000256" key="3">
    <source>
        <dbReference type="ARBA" id="ARBA00022605"/>
    </source>
</evidence>
<keyword evidence="3 8" id="KW-0028">Amino-acid biosynthesis</keyword>
<keyword evidence="5 8" id="KW-0057">Aromatic amino acid biosynthesis</keyword>
<comment type="function">
    <text evidence="8">The alpha subunit is responsible for the aldol cleavage of indoleglycerol phosphate to indole and glyceraldehyde 3-phosphate.</text>
</comment>
<keyword evidence="4 8" id="KW-0822">Tryptophan biosynthesis</keyword>
<comment type="similarity">
    <text evidence="8 9">Belongs to the TrpA family.</text>
</comment>
<protein>
    <recommendedName>
        <fullName evidence="8">Tryptophan synthase alpha chain</fullName>
        <ecNumber evidence="8">4.2.1.20</ecNumber>
    </recommendedName>
</protein>